<reference evidence="1" key="1">
    <citation type="journal article" date="2015" name="Nature">
        <title>Complex archaea that bridge the gap between prokaryotes and eukaryotes.</title>
        <authorList>
            <person name="Spang A."/>
            <person name="Saw J.H."/>
            <person name="Jorgensen S.L."/>
            <person name="Zaremba-Niedzwiedzka K."/>
            <person name="Martijn J."/>
            <person name="Lind A.E."/>
            <person name="van Eijk R."/>
            <person name="Schleper C."/>
            <person name="Guy L."/>
            <person name="Ettema T.J."/>
        </authorList>
    </citation>
    <scope>NUCLEOTIDE SEQUENCE</scope>
</reference>
<sequence>HEIYKTNTKAICDKLETRLKAAEGENEKRKKWMDVELGKYHLSDDQALGKKGDSND</sequence>
<evidence type="ECO:0000313" key="1">
    <source>
        <dbReference type="EMBL" id="KKL67464.1"/>
    </source>
</evidence>
<feature type="non-terminal residue" evidence="1">
    <location>
        <position position="1"/>
    </location>
</feature>
<name>A0A0F9E0E8_9ZZZZ</name>
<proteinExistence type="predicted"/>
<comment type="caution">
    <text evidence="1">The sequence shown here is derived from an EMBL/GenBank/DDBJ whole genome shotgun (WGS) entry which is preliminary data.</text>
</comment>
<dbReference type="AlphaFoldDB" id="A0A0F9E0E8"/>
<accession>A0A0F9E0E8</accession>
<protein>
    <submittedName>
        <fullName evidence="1">Uncharacterized protein</fullName>
    </submittedName>
</protein>
<gene>
    <name evidence="1" type="ORF">LCGC14_2134660</name>
</gene>
<organism evidence="1">
    <name type="scientific">marine sediment metagenome</name>
    <dbReference type="NCBI Taxonomy" id="412755"/>
    <lineage>
        <taxon>unclassified sequences</taxon>
        <taxon>metagenomes</taxon>
        <taxon>ecological metagenomes</taxon>
    </lineage>
</organism>
<dbReference type="EMBL" id="LAZR01026848">
    <property type="protein sequence ID" value="KKL67464.1"/>
    <property type="molecule type" value="Genomic_DNA"/>
</dbReference>